<comment type="subcellular location">
    <subcellularLocation>
        <location evidence="1">Cytoplasmic vesicle</location>
        <location evidence="1">Secretory vesicle</location>
        <location evidence="1">Acrosome</location>
    </subcellularLocation>
</comment>
<keyword evidence="7" id="KW-1185">Reference proteome</keyword>
<dbReference type="SMART" id="SM00698">
    <property type="entry name" value="MORN"/>
    <property type="match status" value="6"/>
</dbReference>
<comment type="function">
    <text evidence="5">Assembles a suppression complex (suppresome) by tethering SIRT1 and MDM2 to regulate composite modifications of p53/TP53. Confers both deacetylation-mediated functional inactivation, by SIRT1, and ubiquitination-dependent degradation, by MDM2, of p53/TP53, promoting a proliferative and cell survival behaviors. May play a role in the regulation of spermatogenesis.</text>
</comment>
<evidence type="ECO:0000313" key="7">
    <source>
        <dbReference type="Proteomes" id="UP001153636"/>
    </source>
</evidence>
<accession>A0A9P0G674</accession>
<proteinExistence type="predicted"/>
<keyword evidence="3" id="KW-0968">Cytoplasmic vesicle</keyword>
<evidence type="ECO:0000256" key="4">
    <source>
        <dbReference type="ARBA" id="ARBA00039854"/>
    </source>
</evidence>
<evidence type="ECO:0000256" key="2">
    <source>
        <dbReference type="ARBA" id="ARBA00022737"/>
    </source>
</evidence>
<evidence type="ECO:0000313" key="6">
    <source>
        <dbReference type="EMBL" id="CAH1101403.1"/>
    </source>
</evidence>
<dbReference type="OrthoDB" id="270720at2759"/>
<dbReference type="AlphaFoldDB" id="A0A9P0G674"/>
<evidence type="ECO:0000256" key="1">
    <source>
        <dbReference type="ARBA" id="ARBA00004218"/>
    </source>
</evidence>
<reference evidence="6" key="1">
    <citation type="submission" date="2022-01" db="EMBL/GenBank/DDBJ databases">
        <authorList>
            <person name="King R."/>
        </authorList>
    </citation>
    <scope>NUCLEOTIDE SEQUENCE</scope>
</reference>
<dbReference type="Pfam" id="PF02493">
    <property type="entry name" value="MORN"/>
    <property type="match status" value="6"/>
</dbReference>
<dbReference type="GO" id="GO:0001669">
    <property type="term" value="C:acrosomal vesicle"/>
    <property type="evidence" value="ECO:0007669"/>
    <property type="project" value="UniProtKB-SubCell"/>
</dbReference>
<protein>
    <recommendedName>
        <fullName evidence="4">MORN repeat-containing protein 3</fullName>
    </recommendedName>
</protein>
<evidence type="ECO:0000256" key="5">
    <source>
        <dbReference type="ARBA" id="ARBA00045851"/>
    </source>
</evidence>
<evidence type="ECO:0000256" key="3">
    <source>
        <dbReference type="ARBA" id="ARBA00023329"/>
    </source>
</evidence>
<dbReference type="PANTHER" id="PTHR46511">
    <property type="entry name" value="MORN REPEAT-CONTAINING PROTEIN 3"/>
    <property type="match status" value="1"/>
</dbReference>
<dbReference type="PANTHER" id="PTHR46511:SF1">
    <property type="entry name" value="MORN REPEAT-CONTAINING PROTEIN 3"/>
    <property type="match status" value="1"/>
</dbReference>
<dbReference type="Gene3D" id="2.20.110.10">
    <property type="entry name" value="Histone H3 K4-specific methyltransferase SET7/9 N-terminal domain"/>
    <property type="match status" value="2"/>
</dbReference>
<dbReference type="EMBL" id="OV651823">
    <property type="protein sequence ID" value="CAH1101403.1"/>
    <property type="molecule type" value="Genomic_DNA"/>
</dbReference>
<dbReference type="Proteomes" id="UP001153636">
    <property type="component" value="Chromosome 11"/>
</dbReference>
<dbReference type="InterPro" id="IPR003409">
    <property type="entry name" value="MORN"/>
</dbReference>
<organism evidence="6 7">
    <name type="scientific">Psylliodes chrysocephalus</name>
    <dbReference type="NCBI Taxonomy" id="3402493"/>
    <lineage>
        <taxon>Eukaryota</taxon>
        <taxon>Metazoa</taxon>
        <taxon>Ecdysozoa</taxon>
        <taxon>Arthropoda</taxon>
        <taxon>Hexapoda</taxon>
        <taxon>Insecta</taxon>
        <taxon>Pterygota</taxon>
        <taxon>Neoptera</taxon>
        <taxon>Endopterygota</taxon>
        <taxon>Coleoptera</taxon>
        <taxon>Polyphaga</taxon>
        <taxon>Cucujiformia</taxon>
        <taxon>Chrysomeloidea</taxon>
        <taxon>Chrysomelidae</taxon>
        <taxon>Galerucinae</taxon>
        <taxon>Alticini</taxon>
        <taxon>Psylliodes</taxon>
    </lineage>
</organism>
<sequence>MPFCNRFDPRKLLRSRKLEEKSYKNGLRHGIFNGVYDKYTGAWIHDKKTGKGAMLTKHKDLYEGDFLNDYRHGAGVLAYYLPKYKVFRLSYRGDWKYGRMHGEGIRSYPEGFYVGSFQYGKRHGLGQMYYNDGAYYDGEWVKDQRQGVGMLVLPNGNRYEGSWLNDQKHGKARLYFLNVGQIQIGVWRLDVCVWSTISNLPFRQAALAPTLYPLPVNTLEDLQRVCDMGEQMALTNEGSADILVQYHYAGSTADSEKDGSCISTRFQTMSEMKNT</sequence>
<dbReference type="InterPro" id="IPR052472">
    <property type="entry name" value="MORN3"/>
</dbReference>
<dbReference type="SUPFAM" id="SSF82185">
    <property type="entry name" value="Histone H3 K4-specific methyltransferase SET7/9 N-terminal domain"/>
    <property type="match status" value="2"/>
</dbReference>
<name>A0A9P0G674_9CUCU</name>
<gene>
    <name evidence="6" type="ORF">PSYICH_LOCUS2816</name>
</gene>
<keyword evidence="2" id="KW-0677">Repeat</keyword>